<keyword evidence="4 8" id="KW-0812">Transmembrane</keyword>
<evidence type="ECO:0000256" key="4">
    <source>
        <dbReference type="ARBA" id="ARBA00022692"/>
    </source>
</evidence>
<feature type="transmembrane region" description="Helical" evidence="8">
    <location>
        <begin position="12"/>
        <end position="33"/>
    </location>
</feature>
<dbReference type="GO" id="GO:0005923">
    <property type="term" value="C:bicellular tight junction"/>
    <property type="evidence" value="ECO:0007669"/>
    <property type="project" value="UniProtKB-SubCell"/>
</dbReference>
<dbReference type="AlphaFoldDB" id="A0A8D2L1Q8"/>
<dbReference type="PROSITE" id="PS01346">
    <property type="entry name" value="CLAUDIN"/>
    <property type="match status" value="1"/>
</dbReference>
<feature type="transmembrane region" description="Helical" evidence="8">
    <location>
        <begin position="82"/>
        <end position="105"/>
    </location>
</feature>
<dbReference type="GO" id="GO:0005198">
    <property type="term" value="F:structural molecule activity"/>
    <property type="evidence" value="ECO:0007669"/>
    <property type="project" value="InterPro"/>
</dbReference>
<evidence type="ECO:0000256" key="6">
    <source>
        <dbReference type="ARBA" id="ARBA00022989"/>
    </source>
</evidence>
<evidence type="ECO:0000256" key="1">
    <source>
        <dbReference type="ARBA" id="ARBA00008295"/>
    </source>
</evidence>
<dbReference type="InterPro" id="IPR006187">
    <property type="entry name" value="Claudin"/>
</dbReference>
<evidence type="ECO:0000313" key="10">
    <source>
        <dbReference type="Proteomes" id="UP000694545"/>
    </source>
</evidence>
<keyword evidence="6 8" id="KW-1133">Transmembrane helix</keyword>
<keyword evidence="3 8" id="KW-1003">Cell membrane</keyword>
<dbReference type="Gene3D" id="1.20.140.150">
    <property type="match status" value="1"/>
</dbReference>
<comment type="similarity">
    <text evidence="1 8">Belongs to the claudin family.</text>
</comment>
<keyword evidence="10" id="KW-1185">Reference proteome</keyword>
<sequence>MACHSRTTAQLGGFVLSLFGWVSSCVTTFIPLWKSLNLELSVFENWNVGLWHACIFQEEGKMQCKAYDSILALPLDIQVSRIIMVTSNGLGLLAFSLSIWGLNCLKTRAQNQGLKRPFGIVGGALFCISGIASLVPVSWVAHTIVEEFWDETVPPIVSKWEFGEALFLGWFAGFCLILGGLLLIYKCCTAASVNAVILTSSRKNISSCLLGKDKQQQF</sequence>
<feature type="transmembrane region" description="Helical" evidence="8">
    <location>
        <begin position="165"/>
        <end position="185"/>
    </location>
</feature>
<dbReference type="InterPro" id="IPR004031">
    <property type="entry name" value="PMP22/EMP/MP20/Claudin"/>
</dbReference>
<keyword evidence="7 8" id="KW-0472">Membrane</keyword>
<reference evidence="9" key="2">
    <citation type="submission" date="2025-09" db="UniProtKB">
        <authorList>
            <consortium name="Ensembl"/>
        </authorList>
    </citation>
    <scope>IDENTIFICATION</scope>
</reference>
<keyword evidence="5 8" id="KW-0965">Cell junction</keyword>
<evidence type="ECO:0000256" key="3">
    <source>
        <dbReference type="ARBA" id="ARBA00022475"/>
    </source>
</evidence>
<keyword evidence="2 8" id="KW-0796">Tight junction</keyword>
<dbReference type="GO" id="GO:0005886">
    <property type="term" value="C:plasma membrane"/>
    <property type="evidence" value="ECO:0007669"/>
    <property type="project" value="UniProtKB-SubCell"/>
</dbReference>
<dbReference type="Pfam" id="PF00822">
    <property type="entry name" value="PMP22_Claudin"/>
    <property type="match status" value="1"/>
</dbReference>
<evidence type="ECO:0000256" key="2">
    <source>
        <dbReference type="ARBA" id="ARBA00022427"/>
    </source>
</evidence>
<accession>A0A8D2L1Q8</accession>
<dbReference type="InterPro" id="IPR017974">
    <property type="entry name" value="Claudin_CS"/>
</dbReference>
<dbReference type="PRINTS" id="PR01077">
    <property type="entry name" value="CLAUDIN"/>
</dbReference>
<organism evidence="9 10">
    <name type="scientific">Varanus komodoensis</name>
    <name type="common">Komodo dragon</name>
    <dbReference type="NCBI Taxonomy" id="61221"/>
    <lineage>
        <taxon>Eukaryota</taxon>
        <taxon>Metazoa</taxon>
        <taxon>Chordata</taxon>
        <taxon>Craniata</taxon>
        <taxon>Vertebrata</taxon>
        <taxon>Euteleostomi</taxon>
        <taxon>Lepidosauria</taxon>
        <taxon>Squamata</taxon>
        <taxon>Bifurcata</taxon>
        <taxon>Unidentata</taxon>
        <taxon>Episquamata</taxon>
        <taxon>Toxicofera</taxon>
        <taxon>Anguimorpha</taxon>
        <taxon>Paleoanguimorpha</taxon>
        <taxon>Varanoidea</taxon>
        <taxon>Varanidae</taxon>
        <taxon>Varanus</taxon>
    </lineage>
</organism>
<name>A0A8D2L1Q8_VARKO</name>
<comment type="subcellular location">
    <subcellularLocation>
        <location evidence="8">Cell junction</location>
        <location evidence="8">Tight junction</location>
    </subcellularLocation>
    <subcellularLocation>
        <location evidence="8">Cell membrane</location>
        <topology evidence="8">Multi-pass membrane protein</topology>
    </subcellularLocation>
</comment>
<dbReference type="PANTHER" id="PTHR12002">
    <property type="entry name" value="CLAUDIN"/>
    <property type="match status" value="1"/>
</dbReference>
<dbReference type="PROSITE" id="PS51257">
    <property type="entry name" value="PROKAR_LIPOPROTEIN"/>
    <property type="match status" value="1"/>
</dbReference>
<evidence type="ECO:0000256" key="8">
    <source>
        <dbReference type="RuleBase" id="RU060637"/>
    </source>
</evidence>
<reference evidence="9" key="1">
    <citation type="submission" date="2025-08" db="UniProtKB">
        <authorList>
            <consortium name="Ensembl"/>
        </authorList>
    </citation>
    <scope>IDENTIFICATION</scope>
</reference>
<feature type="transmembrane region" description="Helical" evidence="8">
    <location>
        <begin position="117"/>
        <end position="145"/>
    </location>
</feature>
<comment type="function">
    <text evidence="8">Claudins function as major constituents of the tight junction complexes that regulate the permeability of epithelia.</text>
</comment>
<dbReference type="Ensembl" id="ENSVKKT00000015766.1">
    <property type="protein sequence ID" value="ENSVKKP00000015396.1"/>
    <property type="gene ID" value="ENSVKKG00000010539.1"/>
</dbReference>
<dbReference type="Proteomes" id="UP000694545">
    <property type="component" value="Unplaced"/>
</dbReference>
<proteinExistence type="inferred from homology"/>
<protein>
    <recommendedName>
        <fullName evidence="8">Claudin</fullName>
    </recommendedName>
</protein>
<evidence type="ECO:0000313" key="9">
    <source>
        <dbReference type="Ensembl" id="ENSVKKP00000015396.1"/>
    </source>
</evidence>
<evidence type="ECO:0000256" key="7">
    <source>
        <dbReference type="ARBA" id="ARBA00023136"/>
    </source>
</evidence>
<evidence type="ECO:0000256" key="5">
    <source>
        <dbReference type="ARBA" id="ARBA00022949"/>
    </source>
</evidence>
<dbReference type="OMA" id="TVQDFWD"/>